<evidence type="ECO:0000313" key="1">
    <source>
        <dbReference type="EMBL" id="KAK8022585.1"/>
    </source>
</evidence>
<organism evidence="1 2">
    <name type="scientific">Apiospora rasikravindrae</name>
    <dbReference type="NCBI Taxonomy" id="990691"/>
    <lineage>
        <taxon>Eukaryota</taxon>
        <taxon>Fungi</taxon>
        <taxon>Dikarya</taxon>
        <taxon>Ascomycota</taxon>
        <taxon>Pezizomycotina</taxon>
        <taxon>Sordariomycetes</taxon>
        <taxon>Xylariomycetidae</taxon>
        <taxon>Amphisphaeriales</taxon>
        <taxon>Apiosporaceae</taxon>
        <taxon>Apiospora</taxon>
    </lineage>
</organism>
<accession>A0ABR1RXE4</accession>
<dbReference type="Proteomes" id="UP001444661">
    <property type="component" value="Unassembled WGS sequence"/>
</dbReference>
<evidence type="ECO:0000313" key="2">
    <source>
        <dbReference type="Proteomes" id="UP001444661"/>
    </source>
</evidence>
<proteinExistence type="predicted"/>
<sequence length="59" mass="6011">MAGGGFCLTLAGGSARFALLLSKEPRFCATKIADLLGLPIGDGQSHFNFSEPPSAAGNE</sequence>
<comment type="caution">
    <text evidence="1">The sequence shown here is derived from an EMBL/GenBank/DDBJ whole genome shotgun (WGS) entry which is preliminary data.</text>
</comment>
<protein>
    <submittedName>
        <fullName evidence="1">Uncharacterized protein</fullName>
    </submittedName>
</protein>
<reference evidence="1 2" key="1">
    <citation type="submission" date="2023-01" db="EMBL/GenBank/DDBJ databases">
        <title>Analysis of 21 Apiospora genomes using comparative genomics revels a genus with tremendous synthesis potential of carbohydrate active enzymes and secondary metabolites.</title>
        <authorList>
            <person name="Sorensen T."/>
        </authorList>
    </citation>
    <scope>NUCLEOTIDE SEQUENCE [LARGE SCALE GENOMIC DNA]</scope>
    <source>
        <strain evidence="1 2">CBS 33761</strain>
    </source>
</reference>
<name>A0ABR1RXE4_9PEZI</name>
<gene>
    <name evidence="1" type="ORF">PG993_013352</name>
</gene>
<keyword evidence="2" id="KW-1185">Reference proteome</keyword>
<dbReference type="EMBL" id="JAQQWK010000012">
    <property type="protein sequence ID" value="KAK8022585.1"/>
    <property type="molecule type" value="Genomic_DNA"/>
</dbReference>